<dbReference type="PANTHER" id="PTHR47786">
    <property type="entry name" value="ALPHA-1,4-GLUCAN:MALTOSE-1-PHOSPHATE MALTOSYLTRANSFERASE"/>
    <property type="match status" value="1"/>
</dbReference>
<dbReference type="HAMAP" id="MF_02124">
    <property type="entry name" value="GlgE"/>
    <property type="match status" value="1"/>
</dbReference>
<gene>
    <name evidence="4" type="primary">glgE</name>
    <name evidence="7" type="ORF">ACPOL_5693</name>
</gene>
<feature type="binding site" evidence="4">
    <location>
        <position position="253"/>
    </location>
    <ligand>
        <name>alpha-maltose 1-phosphate</name>
        <dbReference type="ChEBI" id="CHEBI:63576"/>
    </ligand>
</feature>
<dbReference type="InterPro" id="IPR026585">
    <property type="entry name" value="GlgE"/>
</dbReference>
<dbReference type="Gene3D" id="3.20.20.80">
    <property type="entry name" value="Glycosidases"/>
    <property type="match status" value="1"/>
</dbReference>
<dbReference type="InterPro" id="IPR021828">
    <property type="entry name" value="GlgE_dom_N/S"/>
</dbReference>
<dbReference type="Pfam" id="PF11896">
    <property type="entry name" value="GlgE_dom_N_S"/>
    <property type="match status" value="1"/>
</dbReference>
<evidence type="ECO:0000256" key="1">
    <source>
        <dbReference type="ARBA" id="ARBA00022676"/>
    </source>
</evidence>
<dbReference type="Gene3D" id="2.60.40.1180">
    <property type="entry name" value="Golgi alpha-mannosidase II"/>
    <property type="match status" value="1"/>
</dbReference>
<dbReference type="PANTHER" id="PTHR47786:SF2">
    <property type="entry name" value="GLYCOSYL HYDROLASE FAMILY 13 CATALYTIC DOMAIN-CONTAINING PROTEIN"/>
    <property type="match status" value="1"/>
</dbReference>
<keyword evidence="2 4" id="KW-0808">Transferase</keyword>
<evidence type="ECO:0000256" key="2">
    <source>
        <dbReference type="ARBA" id="ARBA00022679"/>
    </source>
</evidence>
<comment type="function">
    <text evidence="4">Maltosyltransferase that uses maltose 1-phosphate (M1P) as the sugar donor to elongate linear or branched alpha-(1-&gt;4)-glucans. Is involved in a branched alpha-glucan biosynthetic pathway from trehalose, together with TreS, Mak and GlgB.</text>
</comment>
<keyword evidence="3 4" id="KW-0119">Carbohydrate metabolism</keyword>
<dbReference type="InterPro" id="IPR049171">
    <property type="entry name" value="GLGE_C"/>
</dbReference>
<dbReference type="InterPro" id="IPR013783">
    <property type="entry name" value="Ig-like_fold"/>
</dbReference>
<reference evidence="7 8" key="1">
    <citation type="journal article" date="2018" name="Front. Microbiol.">
        <title>Hydrolytic Capabilities as a Key to Environmental Success: Chitinolytic and Cellulolytic Acidobacteria From Acidic Sub-arctic Soils and Boreal Peatlands.</title>
        <authorList>
            <person name="Belova S.E."/>
            <person name="Ravin N.V."/>
            <person name="Pankratov T.A."/>
            <person name="Rakitin A.L."/>
            <person name="Ivanova A.A."/>
            <person name="Beletsky A.V."/>
            <person name="Mardanov A.V."/>
            <person name="Sinninghe Damste J.S."/>
            <person name="Dedysh S.N."/>
        </authorList>
    </citation>
    <scope>NUCLEOTIDE SEQUENCE [LARGE SCALE GENOMIC DNA]</scope>
    <source>
        <strain evidence="7 8">SBC82</strain>
    </source>
</reference>
<evidence type="ECO:0000313" key="8">
    <source>
        <dbReference type="Proteomes" id="UP000253606"/>
    </source>
</evidence>
<feature type="binding site" evidence="4">
    <location>
        <position position="385"/>
    </location>
    <ligand>
        <name>alpha-maltose 1-phosphate</name>
        <dbReference type="ChEBI" id="CHEBI:63576"/>
    </ligand>
</feature>
<organism evidence="7 8">
    <name type="scientific">Acidisarcina polymorpha</name>
    <dbReference type="NCBI Taxonomy" id="2211140"/>
    <lineage>
        <taxon>Bacteria</taxon>
        <taxon>Pseudomonadati</taxon>
        <taxon>Acidobacteriota</taxon>
        <taxon>Terriglobia</taxon>
        <taxon>Terriglobales</taxon>
        <taxon>Acidobacteriaceae</taxon>
        <taxon>Acidisarcina</taxon>
    </lineage>
</organism>
<dbReference type="KEGG" id="abas:ACPOL_5693"/>
<keyword evidence="1 4" id="KW-0328">Glycosyltransferase</keyword>
<evidence type="ECO:0000256" key="3">
    <source>
        <dbReference type="ARBA" id="ARBA00023277"/>
    </source>
</evidence>
<dbReference type="AlphaFoldDB" id="A0A2Z5G7I7"/>
<dbReference type="EMBL" id="CP030840">
    <property type="protein sequence ID" value="AXC14939.1"/>
    <property type="molecule type" value="Genomic_DNA"/>
</dbReference>
<feature type="domain" description="Alpha-1,4-glucan:maltose-1-phosphate maltosyltransferase" evidence="5">
    <location>
        <begin position="11"/>
        <end position="195"/>
    </location>
</feature>
<feature type="domain" description="Alpha-1,4-glucan:maltose-1-phosphate maltosyltransferase C-terminal" evidence="6">
    <location>
        <begin position="565"/>
        <end position="652"/>
    </location>
</feature>
<dbReference type="InterPro" id="IPR017853">
    <property type="entry name" value="GH"/>
</dbReference>
<feature type="binding site" evidence="4">
    <location>
        <position position="348"/>
    </location>
    <ligand>
        <name>alpha-maltose 1-phosphate</name>
        <dbReference type="ChEBI" id="CHEBI:63576"/>
    </ligand>
</feature>
<evidence type="ECO:0000259" key="6">
    <source>
        <dbReference type="Pfam" id="PF21702"/>
    </source>
</evidence>
<dbReference type="Pfam" id="PF21702">
    <property type="entry name" value="GLGE_C"/>
    <property type="match status" value="1"/>
</dbReference>
<name>A0A2Z5G7I7_9BACT</name>
<evidence type="ECO:0000256" key="4">
    <source>
        <dbReference type="HAMAP-Rule" id="MF_02124"/>
    </source>
</evidence>
<dbReference type="InterPro" id="IPR013780">
    <property type="entry name" value="Glyco_hydro_b"/>
</dbReference>
<feature type="active site" description="Proton donor" evidence="4">
    <location>
        <position position="413"/>
    </location>
</feature>
<evidence type="ECO:0000259" key="5">
    <source>
        <dbReference type="Pfam" id="PF11896"/>
    </source>
</evidence>
<feature type="binding site" evidence="4">
    <location>
        <position position="313"/>
    </location>
    <ligand>
        <name>alpha-maltose 1-phosphate</name>
        <dbReference type="ChEBI" id="CHEBI:63576"/>
    </ligand>
</feature>
<comment type="subunit">
    <text evidence="4">Homodimer.</text>
</comment>
<dbReference type="EC" id="2.4.99.16" evidence="4"/>
<protein>
    <recommendedName>
        <fullName evidence="4">Alpha-1,4-glucan:maltose-1-phosphate maltosyltransferase</fullName>
        <shortName evidence="4">GMPMT</shortName>
        <ecNumber evidence="4">2.4.99.16</ecNumber>
    </recommendedName>
    <alternativeName>
        <fullName evidence="4">(1-&gt;4)-alpha-D-glucan:maltose-1-phosphate alpha-D-maltosyltransferase</fullName>
    </alternativeName>
</protein>
<proteinExistence type="inferred from homology"/>
<dbReference type="GO" id="GO:0004553">
    <property type="term" value="F:hydrolase activity, hydrolyzing O-glycosyl compounds"/>
    <property type="evidence" value="ECO:0007669"/>
    <property type="project" value="InterPro"/>
</dbReference>
<sequence length="657" mass="74568">MGMAKSIYGYKRVVIEGVTPEVDSGRFPIKRVLEDVVTIEADVFADGHDLVAARLLFKREDATEWQSVYMTALGNDRWRGEFPVSEIGRYVYTVAGAIDRFGTWRSDLTKRIAAGQDVAIELLHGALILDHFAGLATGVEAARLTAWADVLRTQSTEESSRVLAISDEVLALVRKYPDKAFETNYDRELAIVVEREKARFSSWYELFPRSQGPSATVHGTFADCEARLPYVAELGFDVLYFPPIHPIGRAFRKGKNNTTTAEPGDVGSPWAIGAKEGGHTAILSDLGTLADFKHLLAKAKEFGLEIALDIAFQASPDHPWVTEHPTWFKHRADGTIQYAENPPKKYQDIYPLDFESRDWTGLWDALRDVFLYWAEQGVRIFRVDNPHTKAFPFWGWAIPEIKREYPDALFLSEAFTRPRVSQRLAKVGFTQAYTYFTWRNTKQELTEYLEELNEYPLKEYFWPNFWPNTPDILPVSLQSGGEPAFLARLVMAATMTSNYGIYGAAFELMESVPFKPGSEEYLNSEKYEIKHWDLDSPVSLKNYIAQVNAIRRENKALQANDGLGFHPTDNPYLLSYSKSTKDGLNRILVVVNLDPTRVQSGFVTLDLAALGLKDDQSFVVHDLLTDRRYSWSGQRNYVELRPAELPAHIFRISDELI</sequence>
<dbReference type="GO" id="GO:0030979">
    <property type="term" value="P:alpha-glucan biosynthetic process"/>
    <property type="evidence" value="ECO:0007669"/>
    <property type="project" value="UniProtKB-UniRule"/>
</dbReference>
<evidence type="ECO:0000313" key="7">
    <source>
        <dbReference type="EMBL" id="AXC14939.1"/>
    </source>
</evidence>
<feature type="binding site" evidence="4">
    <location>
        <begin position="526"/>
        <end position="527"/>
    </location>
    <ligand>
        <name>alpha-maltose 1-phosphate</name>
        <dbReference type="ChEBI" id="CHEBI:63576"/>
    </ligand>
</feature>
<feature type="active site" description="Nucleophile" evidence="4">
    <location>
        <position position="384"/>
    </location>
</feature>
<dbReference type="SUPFAM" id="SSF51445">
    <property type="entry name" value="(Trans)glycosidases"/>
    <property type="match status" value="1"/>
</dbReference>
<accession>A0A2Z5G7I7</accession>
<dbReference type="Gene3D" id="2.60.40.10">
    <property type="entry name" value="Immunoglobulins"/>
    <property type="match status" value="1"/>
</dbReference>
<comment type="catalytic activity">
    <reaction evidence="4">
        <text>alpha-maltose 1-phosphate + [(1-&gt;4)-alpha-D-glucosyl](n) = [(1-&gt;4)-alpha-D-glucosyl](n+2) + phosphate</text>
        <dbReference type="Rhea" id="RHEA:42692"/>
        <dbReference type="Rhea" id="RHEA-COMP:9584"/>
        <dbReference type="Rhea" id="RHEA-COMP:10183"/>
        <dbReference type="ChEBI" id="CHEBI:15444"/>
        <dbReference type="ChEBI" id="CHEBI:43474"/>
        <dbReference type="ChEBI" id="CHEBI:63576"/>
        <dbReference type="EC" id="2.4.99.16"/>
    </reaction>
</comment>
<keyword evidence="8" id="KW-1185">Reference proteome</keyword>
<dbReference type="Proteomes" id="UP000253606">
    <property type="component" value="Chromosome"/>
</dbReference>
<feature type="site" description="Transition state stabilizer" evidence="4">
    <location>
        <position position="471"/>
    </location>
</feature>
<dbReference type="GO" id="GO:0016758">
    <property type="term" value="F:hexosyltransferase activity"/>
    <property type="evidence" value="ECO:0007669"/>
    <property type="project" value="UniProtKB-UniRule"/>
</dbReference>
<dbReference type="Gene3D" id="1.20.58.80">
    <property type="entry name" value="Phosphotransferase system, lactose/cellobiose-type IIA subunit"/>
    <property type="match status" value="1"/>
</dbReference>
<comment type="similarity">
    <text evidence="4">Belongs to the glycosyl hydrolase 13 family. GlgE subfamily.</text>
</comment>
<dbReference type="CDD" id="cd11344">
    <property type="entry name" value="AmyAc_GlgE_like"/>
    <property type="match status" value="1"/>
</dbReference>